<dbReference type="PROSITE" id="PS50928">
    <property type="entry name" value="ABC_TM1"/>
    <property type="match status" value="1"/>
</dbReference>
<dbReference type="InterPro" id="IPR035906">
    <property type="entry name" value="MetI-like_sf"/>
</dbReference>
<evidence type="ECO:0000313" key="11">
    <source>
        <dbReference type="Proteomes" id="UP000487268"/>
    </source>
</evidence>
<protein>
    <submittedName>
        <fullName evidence="10">Glutathione transport system permease protein GsiD</fullName>
    </submittedName>
</protein>
<keyword evidence="2 7" id="KW-0813">Transport</keyword>
<evidence type="ECO:0000256" key="6">
    <source>
        <dbReference type="ARBA" id="ARBA00023136"/>
    </source>
</evidence>
<keyword evidence="11" id="KW-1185">Reference proteome</keyword>
<evidence type="ECO:0000256" key="7">
    <source>
        <dbReference type="RuleBase" id="RU363032"/>
    </source>
</evidence>
<dbReference type="InterPro" id="IPR025966">
    <property type="entry name" value="OppC_N"/>
</dbReference>
<dbReference type="Pfam" id="PF12911">
    <property type="entry name" value="OppC_N"/>
    <property type="match status" value="1"/>
</dbReference>
<comment type="caution">
    <text evidence="10">The sequence shown here is derived from an EMBL/GenBank/DDBJ whole genome shotgun (WGS) entry which is preliminary data.</text>
</comment>
<feature type="transmembrane region" description="Helical" evidence="7">
    <location>
        <begin position="216"/>
        <end position="241"/>
    </location>
</feature>
<sequence>MTAPVEAAVPAGGAPPPPGPAPAVRVRRGGRVKLAIGLTVVGLYVLVALLAPVLRPHDPLAQNVAAALQGPSGAYPLGTDELGRDVLSRLMSATGLDLTVALLATVLPCLLGTVLGLLAGYAGGWLDAVVMRVSDLLQAFPTYILMIALVFVLGPGVRSLLIAFTAVGWVVYARLIRGEVARIRGSEYIVAAVTAGLGATRIMVRHVLPNTLKQTLVYLTSDVVFAVTALAAFSFLGFGVQQPTPEWGSMTAAAQAYLTEVPRLTVLPGLVISVLAFGFALLGDGLQDRMGRR</sequence>
<evidence type="ECO:0000256" key="3">
    <source>
        <dbReference type="ARBA" id="ARBA00022475"/>
    </source>
</evidence>
<keyword evidence="3" id="KW-1003">Cell membrane</keyword>
<keyword evidence="5 7" id="KW-1133">Transmembrane helix</keyword>
<keyword evidence="6 7" id="KW-0472">Membrane</keyword>
<evidence type="ECO:0000256" key="5">
    <source>
        <dbReference type="ARBA" id="ARBA00022989"/>
    </source>
</evidence>
<dbReference type="EMBL" id="WEGH01000004">
    <property type="protein sequence ID" value="MQY08333.1"/>
    <property type="molecule type" value="Genomic_DNA"/>
</dbReference>
<dbReference type="InterPro" id="IPR000515">
    <property type="entry name" value="MetI-like"/>
</dbReference>
<evidence type="ECO:0000256" key="2">
    <source>
        <dbReference type="ARBA" id="ARBA00022448"/>
    </source>
</evidence>
<accession>A0A7K0C4G5</accession>
<organism evidence="10 11">
    <name type="scientific">Actinomadura macrotermitis</name>
    <dbReference type="NCBI Taxonomy" id="2585200"/>
    <lineage>
        <taxon>Bacteria</taxon>
        <taxon>Bacillati</taxon>
        <taxon>Actinomycetota</taxon>
        <taxon>Actinomycetes</taxon>
        <taxon>Streptosporangiales</taxon>
        <taxon>Thermomonosporaceae</taxon>
        <taxon>Actinomadura</taxon>
    </lineage>
</organism>
<keyword evidence="4 7" id="KW-0812">Transmembrane</keyword>
<dbReference type="Gene3D" id="1.10.3720.10">
    <property type="entry name" value="MetI-like"/>
    <property type="match status" value="1"/>
</dbReference>
<dbReference type="RefSeq" id="WP_153539050.1">
    <property type="nucleotide sequence ID" value="NZ_WEGH01000004.1"/>
</dbReference>
<feature type="compositionally biased region" description="Low complexity" evidence="8">
    <location>
        <begin position="1"/>
        <end position="12"/>
    </location>
</feature>
<gene>
    <name evidence="10" type="primary">gsiD_2</name>
    <name evidence="10" type="ORF">ACRB68_64400</name>
</gene>
<dbReference type="Proteomes" id="UP000487268">
    <property type="component" value="Unassembled WGS sequence"/>
</dbReference>
<dbReference type="GO" id="GO:0005886">
    <property type="term" value="C:plasma membrane"/>
    <property type="evidence" value="ECO:0007669"/>
    <property type="project" value="UniProtKB-SubCell"/>
</dbReference>
<reference evidence="10 11" key="1">
    <citation type="submission" date="2019-10" db="EMBL/GenBank/DDBJ databases">
        <title>Actinomadura rubteroloni sp. nov. and Actinomadura macrotermitis sp. nov., isolated from the gut of fungus growing-termite Macrotermes natalensis.</title>
        <authorList>
            <person name="Benndorf R."/>
            <person name="Martin K."/>
            <person name="Kuefner M."/>
            <person name="De Beer W."/>
            <person name="Kaster A.-K."/>
            <person name="Vollmers J."/>
            <person name="Poulsen M."/>
            <person name="Beemelmanns C."/>
        </authorList>
    </citation>
    <scope>NUCLEOTIDE SEQUENCE [LARGE SCALE GENOMIC DNA]</scope>
    <source>
        <strain evidence="10 11">RB68</strain>
    </source>
</reference>
<feature type="transmembrane region" description="Helical" evidence="7">
    <location>
        <begin position="261"/>
        <end position="283"/>
    </location>
</feature>
<dbReference type="SUPFAM" id="SSF161098">
    <property type="entry name" value="MetI-like"/>
    <property type="match status" value="1"/>
</dbReference>
<evidence type="ECO:0000256" key="4">
    <source>
        <dbReference type="ARBA" id="ARBA00022692"/>
    </source>
</evidence>
<dbReference type="PANTHER" id="PTHR43386">
    <property type="entry name" value="OLIGOPEPTIDE TRANSPORT SYSTEM PERMEASE PROTEIN APPC"/>
    <property type="match status" value="1"/>
</dbReference>
<feature type="region of interest" description="Disordered" evidence="8">
    <location>
        <begin position="1"/>
        <end position="22"/>
    </location>
</feature>
<feature type="transmembrane region" description="Helical" evidence="7">
    <location>
        <begin position="143"/>
        <end position="173"/>
    </location>
</feature>
<dbReference type="PANTHER" id="PTHR43386:SF1">
    <property type="entry name" value="D,D-DIPEPTIDE TRANSPORT SYSTEM PERMEASE PROTEIN DDPC-RELATED"/>
    <property type="match status" value="1"/>
</dbReference>
<feature type="transmembrane region" description="Helical" evidence="7">
    <location>
        <begin position="34"/>
        <end position="54"/>
    </location>
</feature>
<comment type="subcellular location">
    <subcellularLocation>
        <location evidence="1 7">Cell membrane</location>
        <topology evidence="1 7">Multi-pass membrane protein</topology>
    </subcellularLocation>
</comment>
<name>A0A7K0C4G5_9ACTN</name>
<dbReference type="GO" id="GO:0055085">
    <property type="term" value="P:transmembrane transport"/>
    <property type="evidence" value="ECO:0007669"/>
    <property type="project" value="InterPro"/>
</dbReference>
<feature type="domain" description="ABC transmembrane type-1" evidence="9">
    <location>
        <begin position="94"/>
        <end position="283"/>
    </location>
</feature>
<evidence type="ECO:0000256" key="1">
    <source>
        <dbReference type="ARBA" id="ARBA00004651"/>
    </source>
</evidence>
<evidence type="ECO:0000256" key="8">
    <source>
        <dbReference type="SAM" id="MobiDB-lite"/>
    </source>
</evidence>
<evidence type="ECO:0000259" key="9">
    <source>
        <dbReference type="PROSITE" id="PS50928"/>
    </source>
</evidence>
<feature type="transmembrane region" description="Helical" evidence="7">
    <location>
        <begin position="98"/>
        <end position="122"/>
    </location>
</feature>
<dbReference type="CDD" id="cd06261">
    <property type="entry name" value="TM_PBP2"/>
    <property type="match status" value="1"/>
</dbReference>
<dbReference type="AlphaFoldDB" id="A0A7K0C4G5"/>
<dbReference type="Pfam" id="PF00528">
    <property type="entry name" value="BPD_transp_1"/>
    <property type="match status" value="1"/>
</dbReference>
<dbReference type="OrthoDB" id="6637947at2"/>
<dbReference type="InterPro" id="IPR050366">
    <property type="entry name" value="BP-dependent_transpt_permease"/>
</dbReference>
<feature type="transmembrane region" description="Helical" evidence="7">
    <location>
        <begin position="185"/>
        <end position="204"/>
    </location>
</feature>
<evidence type="ECO:0000313" key="10">
    <source>
        <dbReference type="EMBL" id="MQY08333.1"/>
    </source>
</evidence>
<proteinExistence type="inferred from homology"/>
<comment type="similarity">
    <text evidence="7">Belongs to the binding-protein-dependent transport system permease family.</text>
</comment>